<evidence type="ECO:0000313" key="2">
    <source>
        <dbReference type="EMBL" id="AXK34301.1"/>
    </source>
</evidence>
<proteinExistence type="predicted"/>
<keyword evidence="3" id="KW-1185">Reference proteome</keyword>
<feature type="compositionally biased region" description="Basic and acidic residues" evidence="1">
    <location>
        <begin position="43"/>
        <end position="60"/>
    </location>
</feature>
<feature type="compositionally biased region" description="Low complexity" evidence="1">
    <location>
        <begin position="61"/>
        <end position="74"/>
    </location>
</feature>
<dbReference type="KEGG" id="sarm:DVA86_18235"/>
<reference evidence="2 3" key="1">
    <citation type="submission" date="2018-07" db="EMBL/GenBank/DDBJ databases">
        <title>Draft genome of the type strain Streptomyces armeniacus ATCC 15676.</title>
        <authorList>
            <person name="Labana P."/>
            <person name="Gosse J.T."/>
            <person name="Boddy C.N."/>
        </authorList>
    </citation>
    <scope>NUCLEOTIDE SEQUENCE [LARGE SCALE GENOMIC DNA]</scope>
    <source>
        <strain evidence="2 3">ATCC 15676</strain>
    </source>
</reference>
<dbReference type="GO" id="GO:0003989">
    <property type="term" value="F:acetyl-CoA carboxylase activity"/>
    <property type="evidence" value="ECO:0007669"/>
    <property type="project" value="InterPro"/>
</dbReference>
<sequence length="85" mass="8780">MNAPPSPAGTCGPQPGDVIAVRGNPADEELVAAVIAVIARLTAARDSDGPRRPAPRRPDWGRAAARVTPAPARPGSMSWARSGWC</sequence>
<feature type="region of interest" description="Disordered" evidence="1">
    <location>
        <begin position="1"/>
        <end position="20"/>
    </location>
</feature>
<dbReference type="RefSeq" id="WP_208879656.1">
    <property type="nucleotide sequence ID" value="NZ_CP031320.1"/>
</dbReference>
<feature type="region of interest" description="Disordered" evidence="1">
    <location>
        <begin position="43"/>
        <end position="85"/>
    </location>
</feature>
<dbReference type="GO" id="GO:0004658">
    <property type="term" value="F:propionyl-CoA carboxylase activity"/>
    <property type="evidence" value="ECO:0007669"/>
    <property type="project" value="InterPro"/>
</dbReference>
<dbReference type="Proteomes" id="UP000254425">
    <property type="component" value="Chromosome"/>
</dbReference>
<dbReference type="InterPro" id="IPR032716">
    <property type="entry name" value="ACC_epsilon"/>
</dbReference>
<evidence type="ECO:0000256" key="1">
    <source>
        <dbReference type="SAM" id="MobiDB-lite"/>
    </source>
</evidence>
<dbReference type="EMBL" id="CP031320">
    <property type="protein sequence ID" value="AXK34301.1"/>
    <property type="molecule type" value="Genomic_DNA"/>
</dbReference>
<organism evidence="2 3">
    <name type="scientific">Streptomyces armeniacus</name>
    <dbReference type="NCBI Taxonomy" id="83291"/>
    <lineage>
        <taxon>Bacteria</taxon>
        <taxon>Bacillati</taxon>
        <taxon>Actinomycetota</taxon>
        <taxon>Actinomycetes</taxon>
        <taxon>Kitasatosporales</taxon>
        <taxon>Streptomycetaceae</taxon>
        <taxon>Streptomyces</taxon>
    </lineage>
</organism>
<evidence type="ECO:0000313" key="3">
    <source>
        <dbReference type="Proteomes" id="UP000254425"/>
    </source>
</evidence>
<name>A0A345XRN5_9ACTN</name>
<gene>
    <name evidence="2" type="ORF">DVA86_18235</name>
</gene>
<dbReference type="AlphaFoldDB" id="A0A345XRN5"/>
<protein>
    <submittedName>
        <fullName evidence="2">Acyl-CoA carboxylase subunit epsilon</fullName>
    </submittedName>
</protein>
<dbReference type="Pfam" id="PF13822">
    <property type="entry name" value="ACC_epsilon"/>
    <property type="match status" value="1"/>
</dbReference>
<accession>A0A345XRN5</accession>